<evidence type="ECO:0000256" key="10">
    <source>
        <dbReference type="ARBA" id="ARBA00023180"/>
    </source>
</evidence>
<proteinExistence type="inferred from homology"/>
<dbReference type="Pfam" id="PF01412">
    <property type="entry name" value="ArfGap"/>
    <property type="match status" value="1"/>
</dbReference>
<evidence type="ECO:0000256" key="6">
    <source>
        <dbReference type="ARBA" id="ARBA00022771"/>
    </source>
</evidence>
<evidence type="ECO:0000256" key="2">
    <source>
        <dbReference type="ARBA" id="ARBA00022468"/>
    </source>
</evidence>
<keyword evidence="6 11" id="KW-0863">Zinc-finger</keyword>
<evidence type="ECO:0000256" key="5">
    <source>
        <dbReference type="ARBA" id="ARBA00022729"/>
    </source>
</evidence>
<dbReference type="GO" id="GO:0008270">
    <property type="term" value="F:zinc ion binding"/>
    <property type="evidence" value="ECO:0007669"/>
    <property type="project" value="UniProtKB-KW"/>
</dbReference>
<comment type="similarity">
    <text evidence="1 12">Belongs to the peptidase S8 family.</text>
</comment>
<dbReference type="InterPro" id="IPR000008">
    <property type="entry name" value="C2_dom"/>
</dbReference>
<evidence type="ECO:0000256" key="1">
    <source>
        <dbReference type="ARBA" id="ARBA00011073"/>
    </source>
</evidence>
<keyword evidence="10" id="KW-0325">Glycoprotein</keyword>
<dbReference type="Gene3D" id="3.40.50.200">
    <property type="entry name" value="Peptidase S8/S53 domain"/>
    <property type="match status" value="1"/>
</dbReference>
<dbReference type="PROSITE" id="PS50004">
    <property type="entry name" value="C2"/>
    <property type="match status" value="1"/>
</dbReference>
<feature type="domain" description="C2" evidence="14">
    <location>
        <begin position="947"/>
        <end position="1062"/>
    </location>
</feature>
<dbReference type="SUPFAM" id="SSF57863">
    <property type="entry name" value="ArfGap/RecO-like zinc finger"/>
    <property type="match status" value="1"/>
</dbReference>
<dbReference type="FunFam" id="3.50.30.30:FF:000005">
    <property type="entry name" value="subtilisin-like protease SBT1.5"/>
    <property type="match status" value="1"/>
</dbReference>
<dbReference type="CDD" id="cd02120">
    <property type="entry name" value="PA_subtilisin_like"/>
    <property type="match status" value="1"/>
</dbReference>
<dbReference type="Gramene" id="OGLUM06G21770.1">
    <property type="protein sequence ID" value="OGLUM06G21770.1"/>
    <property type="gene ID" value="OGLUM06G21770"/>
</dbReference>
<dbReference type="Pfam" id="PF17766">
    <property type="entry name" value="fn3_6"/>
    <property type="match status" value="1"/>
</dbReference>
<dbReference type="InterPro" id="IPR038508">
    <property type="entry name" value="ArfGAP_dom_sf"/>
</dbReference>
<dbReference type="InterPro" id="IPR045051">
    <property type="entry name" value="SBT"/>
</dbReference>
<dbReference type="SUPFAM" id="SSF52025">
    <property type="entry name" value="PA domain"/>
    <property type="match status" value="1"/>
</dbReference>
<evidence type="ECO:0000259" key="15">
    <source>
        <dbReference type="PROSITE" id="PS50115"/>
    </source>
</evidence>
<dbReference type="InterPro" id="IPR010259">
    <property type="entry name" value="S8pro/Inhibitor_I9"/>
</dbReference>
<name>A0A0E0ABR1_9ORYZ</name>
<keyword evidence="17" id="KW-1185">Reference proteome</keyword>
<keyword evidence="2" id="KW-0343">GTPase activation</keyword>
<dbReference type="CDD" id="cd04852">
    <property type="entry name" value="Peptidases_S8_3"/>
    <property type="match status" value="1"/>
</dbReference>
<keyword evidence="9" id="KW-0106">Calcium</keyword>
<dbReference type="EnsemblPlants" id="OGLUM06G21770.1">
    <property type="protein sequence ID" value="OGLUM06G21770.1"/>
    <property type="gene ID" value="OGLUM06G21770"/>
</dbReference>
<dbReference type="InterPro" id="IPR001164">
    <property type="entry name" value="ArfGAP_dom"/>
</dbReference>
<organism evidence="16">
    <name type="scientific">Oryza glumipatula</name>
    <dbReference type="NCBI Taxonomy" id="40148"/>
    <lineage>
        <taxon>Eukaryota</taxon>
        <taxon>Viridiplantae</taxon>
        <taxon>Streptophyta</taxon>
        <taxon>Embryophyta</taxon>
        <taxon>Tracheophyta</taxon>
        <taxon>Spermatophyta</taxon>
        <taxon>Magnoliopsida</taxon>
        <taxon>Liliopsida</taxon>
        <taxon>Poales</taxon>
        <taxon>Poaceae</taxon>
        <taxon>BOP clade</taxon>
        <taxon>Oryzoideae</taxon>
        <taxon>Oryzeae</taxon>
        <taxon>Oryzinae</taxon>
        <taxon>Oryza</taxon>
    </lineage>
</organism>
<reference evidence="16" key="1">
    <citation type="submission" date="2015-04" db="UniProtKB">
        <authorList>
            <consortium name="EnsemblPlants"/>
        </authorList>
    </citation>
    <scope>IDENTIFICATION</scope>
</reference>
<dbReference type="Pfam" id="PF00168">
    <property type="entry name" value="C2"/>
    <property type="match status" value="1"/>
</dbReference>
<evidence type="ECO:0000313" key="16">
    <source>
        <dbReference type="EnsemblPlants" id="OGLUM06G21770.1"/>
    </source>
</evidence>
<keyword evidence="8" id="KW-0862">Zinc</keyword>
<dbReference type="InterPro" id="IPR046450">
    <property type="entry name" value="PA_dom_sf"/>
</dbReference>
<keyword evidence="7" id="KW-0720">Serine protease</keyword>
<dbReference type="SMART" id="SM00105">
    <property type="entry name" value="ArfGap"/>
    <property type="match status" value="1"/>
</dbReference>
<evidence type="ECO:0000313" key="17">
    <source>
        <dbReference type="Proteomes" id="UP000026961"/>
    </source>
</evidence>
<dbReference type="PRINTS" id="PR00405">
    <property type="entry name" value="REVINTRACTNG"/>
</dbReference>
<dbReference type="GO" id="GO:0006508">
    <property type="term" value="P:proteolysis"/>
    <property type="evidence" value="ECO:0007669"/>
    <property type="project" value="UniProtKB-KW"/>
</dbReference>
<sequence>MVITTAMSARSMSTRLELLVVFVFIVAPALTATKPSYIVYLGGRHSHGDDGGVISPEEAHRTAAESHYDLLGSVLGDREKARDAIFYSYTKNINGFAARLEAEEAAAVAERPGVVSVFPDRGRWMHTTRSWQFLGLERPDGSVPPWSPWEAARYGQNIIIGNLDSGVWPESLSFNDRELGPIPNYWKGACRNEHDKTFKCNSKLIGARYFNNGYAKVIGVPLNDTHKTPRDANGHGTHTLATAGGSAVRGAEAFGLGGGTARGGSPRARVAAYRVCYPPFNGSDACYDSDILAAFEAAIADGVHVISASVGADPNDYLEDAIAIGALHAVKAGITVVCSASNFGPDPGTVTNVAPWILTVAASTMDRAFPAHLVFNRNRVEGQSLSPTWLRGKTFYTMISAANAAVPGYPPADALLCELGALDGKKVMGKIVVCMRGGNPRVEKGEEVSRAGGAAMILVNDEASGNDVIADAHVLPAVHINHADGHALLAYINSTKGAKAFITRAKTVVGVKPAPVMAAFSSQGPNTVNPEILKVRNFSWRELDVAPRAHEVNLFVCVDAAGRDGAGGERDRGVERRGGADGLAVRPAAGGVQRPERHVHVVPASVRRRRPDQDAPSGLEPRRHQVRHHDHRCGAGHVFPHRAMDPGLVYDLTVDDHLSFLCTIGYNATALALFNGAPFRCPDDPLDPLDFNYPSITAFDLAPAGPPATARRRVRNVGPPATYTAAVVREPEGVQVTVTPTTLTFESTGEVRTFWVKFAVRDPAPAANYAFGAIVWSDGNHQLDQEYSNSYQISYVYESSMSLTDKMRKLKELLHKSENRICADCSSPDPKWASANIGVFICLKCSGIHRSLGTHISKVLSVTLDEWTDDEINSMLEVGGNSYANAIYEAFLPGGYHKPHPDSSQEERADFIRSKYELQEFLKPSLRIVSNKSSLQAMDSRKDIGNASNSYSFKSEAGMVEFIGIIKVKVIRGTKLAVRDILSSDPYVVLTLGQQKAKTKVIKSNLNPVWNEVLTLSVPQKYGPLKLQVYDHDVLSRDDIMGEAEVDLQPMITAAMAFGDPGLLSDMQIGRWLMSRDNALARDSAVSVVGGRVKQEVSLRLQNVECGEVDLELEWIALNQ</sequence>
<keyword evidence="4" id="KW-0479">Metal-binding</keyword>
<dbReference type="Pfam" id="PF05922">
    <property type="entry name" value="Inhibitor_I9"/>
    <property type="match status" value="1"/>
</dbReference>
<accession>A0A0E0ABR1</accession>
<dbReference type="SMART" id="SM00239">
    <property type="entry name" value="C2"/>
    <property type="match status" value="1"/>
</dbReference>
<protein>
    <recommendedName>
        <fullName evidence="18">Arf-GAP domain-containing protein</fullName>
    </recommendedName>
</protein>
<dbReference type="SUPFAM" id="SSF52743">
    <property type="entry name" value="Subtilisin-like"/>
    <property type="match status" value="1"/>
</dbReference>
<dbReference type="Gene3D" id="3.50.30.30">
    <property type="match status" value="1"/>
</dbReference>
<dbReference type="AlphaFoldDB" id="A0A0E0ABR1"/>
<dbReference type="CDD" id="cd08204">
    <property type="entry name" value="ArfGap"/>
    <property type="match status" value="1"/>
</dbReference>
<dbReference type="InterPro" id="IPR034197">
    <property type="entry name" value="Peptidases_S8_3"/>
</dbReference>
<dbReference type="Proteomes" id="UP000026961">
    <property type="component" value="Chromosome 6"/>
</dbReference>
<feature type="domain" description="Arf-GAP" evidence="15">
    <location>
        <begin position="807"/>
        <end position="921"/>
    </location>
</feature>
<dbReference type="Gene3D" id="2.60.40.2310">
    <property type="match status" value="1"/>
</dbReference>
<dbReference type="STRING" id="40148.A0A0E0ABR1"/>
<evidence type="ECO:0000256" key="4">
    <source>
        <dbReference type="ARBA" id="ARBA00022723"/>
    </source>
</evidence>
<dbReference type="InterPro" id="IPR036852">
    <property type="entry name" value="Peptidase_S8/S53_dom_sf"/>
</dbReference>
<keyword evidence="5" id="KW-0732">Signal</keyword>
<dbReference type="InterPro" id="IPR003137">
    <property type="entry name" value="PA_domain"/>
</dbReference>
<evidence type="ECO:0000256" key="7">
    <source>
        <dbReference type="ARBA" id="ARBA00022825"/>
    </source>
</evidence>
<evidence type="ECO:0000259" key="14">
    <source>
        <dbReference type="PROSITE" id="PS50004"/>
    </source>
</evidence>
<dbReference type="Gene3D" id="3.30.70.80">
    <property type="entry name" value="Peptidase S8 propeptide/proteinase inhibitor I9"/>
    <property type="match status" value="1"/>
</dbReference>
<dbReference type="FunFam" id="1.10.220.150:FF:000011">
    <property type="entry name" value="Arf-GAP with dual PH domain-containing protein 1"/>
    <property type="match status" value="1"/>
</dbReference>
<dbReference type="GO" id="GO:0004252">
    <property type="term" value="F:serine-type endopeptidase activity"/>
    <property type="evidence" value="ECO:0007669"/>
    <property type="project" value="InterPro"/>
</dbReference>
<dbReference type="Gene3D" id="2.60.40.150">
    <property type="entry name" value="C2 domain"/>
    <property type="match status" value="1"/>
</dbReference>
<dbReference type="SUPFAM" id="SSF49562">
    <property type="entry name" value="C2 domain (Calcium/lipid-binding domain, CaLB)"/>
    <property type="match status" value="1"/>
</dbReference>
<evidence type="ECO:0000256" key="11">
    <source>
        <dbReference type="PROSITE-ProRule" id="PRU00288"/>
    </source>
</evidence>
<dbReference type="InterPro" id="IPR037045">
    <property type="entry name" value="S8pro/Inhibitor_I9_sf"/>
</dbReference>
<feature type="region of interest" description="Disordered" evidence="13">
    <location>
        <begin position="566"/>
        <end position="628"/>
    </location>
</feature>
<dbReference type="FunFam" id="3.30.70.80:FF:000002">
    <property type="entry name" value="Subtilisin-like protease SBT5.3"/>
    <property type="match status" value="1"/>
</dbReference>
<evidence type="ECO:0008006" key="18">
    <source>
        <dbReference type="Google" id="ProtNLM"/>
    </source>
</evidence>
<feature type="compositionally biased region" description="Basic and acidic residues" evidence="13">
    <location>
        <begin position="566"/>
        <end position="579"/>
    </location>
</feature>
<dbReference type="HOGENOM" id="CLU_000625_4_0_1"/>
<keyword evidence="3" id="KW-0645">Protease</keyword>
<dbReference type="Pfam" id="PF00082">
    <property type="entry name" value="Peptidase_S8"/>
    <property type="match status" value="1"/>
</dbReference>
<dbReference type="CDD" id="cd04038">
    <property type="entry name" value="C2_ArfGAP"/>
    <property type="match status" value="1"/>
</dbReference>
<dbReference type="PROSITE" id="PS50115">
    <property type="entry name" value="ARFGAP"/>
    <property type="match status" value="1"/>
</dbReference>
<dbReference type="PANTHER" id="PTHR10795">
    <property type="entry name" value="PROPROTEIN CONVERTASE SUBTILISIN/KEXIN"/>
    <property type="match status" value="1"/>
</dbReference>
<evidence type="ECO:0000256" key="13">
    <source>
        <dbReference type="SAM" id="MobiDB-lite"/>
    </source>
</evidence>
<dbReference type="InterPro" id="IPR035892">
    <property type="entry name" value="C2_domain_sf"/>
</dbReference>
<dbReference type="Pfam" id="PF02225">
    <property type="entry name" value="PA"/>
    <property type="match status" value="1"/>
</dbReference>
<dbReference type="InterPro" id="IPR000209">
    <property type="entry name" value="Peptidase_S8/S53_dom"/>
</dbReference>
<dbReference type="FunFam" id="2.60.40.150:FF:000190">
    <property type="entry name" value="ADP-ribosylation factor GTPase-activating protein AGD12"/>
    <property type="match status" value="1"/>
</dbReference>
<keyword evidence="7" id="KW-0378">Hydrolase</keyword>
<comment type="caution">
    <text evidence="12">Lacks conserved residue(s) required for the propagation of feature annotation.</text>
</comment>
<dbReference type="Gene3D" id="1.10.220.150">
    <property type="entry name" value="Arf GTPase activating protein"/>
    <property type="match status" value="1"/>
</dbReference>
<dbReference type="GO" id="GO:0005096">
    <property type="term" value="F:GTPase activator activity"/>
    <property type="evidence" value="ECO:0007669"/>
    <property type="project" value="UniProtKB-KW"/>
</dbReference>
<dbReference type="PROSITE" id="PS51892">
    <property type="entry name" value="SUBTILASE"/>
    <property type="match status" value="1"/>
</dbReference>
<dbReference type="eggNOG" id="KOG1030">
    <property type="taxonomic scope" value="Eukaryota"/>
</dbReference>
<evidence type="ECO:0000256" key="9">
    <source>
        <dbReference type="ARBA" id="ARBA00022837"/>
    </source>
</evidence>
<dbReference type="eggNOG" id="KOG0703">
    <property type="taxonomic scope" value="Eukaryota"/>
</dbReference>
<evidence type="ECO:0000256" key="12">
    <source>
        <dbReference type="PROSITE-ProRule" id="PRU01240"/>
    </source>
</evidence>
<evidence type="ECO:0000256" key="3">
    <source>
        <dbReference type="ARBA" id="ARBA00022670"/>
    </source>
</evidence>
<dbReference type="InterPro" id="IPR041469">
    <property type="entry name" value="Subtilisin-like_FN3"/>
</dbReference>
<dbReference type="InterPro" id="IPR037278">
    <property type="entry name" value="ARFGAP/RecO"/>
</dbReference>
<reference evidence="16" key="2">
    <citation type="submission" date="2018-05" db="EMBL/GenBank/DDBJ databases">
        <title>OgluRS3 (Oryza glumaepatula Reference Sequence Version 3).</title>
        <authorList>
            <person name="Zhang J."/>
            <person name="Kudrna D."/>
            <person name="Lee S."/>
            <person name="Talag J."/>
            <person name="Welchert J."/>
            <person name="Wing R.A."/>
        </authorList>
    </citation>
    <scope>NUCLEOTIDE SEQUENCE [LARGE SCALE GENOMIC DNA]</scope>
</reference>
<evidence type="ECO:0000256" key="8">
    <source>
        <dbReference type="ARBA" id="ARBA00022833"/>
    </source>
</evidence>